<evidence type="ECO:0008006" key="5">
    <source>
        <dbReference type="Google" id="ProtNLM"/>
    </source>
</evidence>
<evidence type="ECO:0000256" key="1">
    <source>
        <dbReference type="ARBA" id="ARBA00022737"/>
    </source>
</evidence>
<name>A0ABD3UCY6_9LAMI</name>
<dbReference type="GO" id="GO:0005737">
    <property type="term" value="C:cytoplasm"/>
    <property type="evidence" value="ECO:0007669"/>
    <property type="project" value="UniProtKB-ARBA"/>
</dbReference>
<dbReference type="AlphaFoldDB" id="A0ABD3UCY6"/>
<gene>
    <name evidence="3" type="ORF">ACJIZ3_003545</name>
</gene>
<proteinExistence type="inferred from homology"/>
<dbReference type="Pfam" id="PF01535">
    <property type="entry name" value="PPR"/>
    <property type="match status" value="1"/>
</dbReference>
<dbReference type="FunFam" id="1.25.40.10:FF:000797">
    <property type="entry name" value="Pentatricopeptide repeat-containing protein chloroplastic"/>
    <property type="match status" value="1"/>
</dbReference>
<comment type="caution">
    <text evidence="3">The sequence shown here is derived from an EMBL/GenBank/DDBJ whole genome shotgun (WGS) entry which is preliminary data.</text>
</comment>
<keyword evidence="4" id="KW-1185">Reference proteome</keyword>
<dbReference type="InterPro" id="IPR046960">
    <property type="entry name" value="PPR_At4g14850-like_plant"/>
</dbReference>
<dbReference type="Gene3D" id="1.25.40.10">
    <property type="entry name" value="Tetratricopeptide repeat domain"/>
    <property type="match status" value="1"/>
</dbReference>
<dbReference type="InterPro" id="IPR046848">
    <property type="entry name" value="E_motif"/>
</dbReference>
<reference evidence="3 4" key="1">
    <citation type="submission" date="2024-12" db="EMBL/GenBank/DDBJ databases">
        <title>The unique morphological basis and parallel evolutionary history of personate flowers in Penstemon.</title>
        <authorList>
            <person name="Depatie T.H."/>
            <person name="Wessinger C.A."/>
        </authorList>
    </citation>
    <scope>NUCLEOTIDE SEQUENCE [LARGE SCALE GENOMIC DNA]</scope>
    <source>
        <strain evidence="3">WTNN_2</strain>
        <tissue evidence="3">Leaf</tissue>
    </source>
</reference>
<dbReference type="PANTHER" id="PTHR47926">
    <property type="entry name" value="PENTATRICOPEPTIDE REPEAT-CONTAINING PROTEIN"/>
    <property type="match status" value="1"/>
</dbReference>
<accession>A0ABD3UCY6</accession>
<dbReference type="InterPro" id="IPR002885">
    <property type="entry name" value="PPR_rpt"/>
</dbReference>
<organism evidence="3 4">
    <name type="scientific">Penstemon smallii</name>
    <dbReference type="NCBI Taxonomy" id="265156"/>
    <lineage>
        <taxon>Eukaryota</taxon>
        <taxon>Viridiplantae</taxon>
        <taxon>Streptophyta</taxon>
        <taxon>Embryophyta</taxon>
        <taxon>Tracheophyta</taxon>
        <taxon>Spermatophyta</taxon>
        <taxon>Magnoliopsida</taxon>
        <taxon>eudicotyledons</taxon>
        <taxon>Gunneridae</taxon>
        <taxon>Pentapetalae</taxon>
        <taxon>asterids</taxon>
        <taxon>lamiids</taxon>
        <taxon>Lamiales</taxon>
        <taxon>Plantaginaceae</taxon>
        <taxon>Cheloneae</taxon>
        <taxon>Penstemon</taxon>
    </lineage>
</organism>
<dbReference type="NCBIfam" id="TIGR00756">
    <property type="entry name" value="PPR"/>
    <property type="match status" value="1"/>
</dbReference>
<dbReference type="EMBL" id="JBJXBP010000002">
    <property type="protein sequence ID" value="KAL3846142.1"/>
    <property type="molecule type" value="Genomic_DNA"/>
</dbReference>
<comment type="similarity">
    <text evidence="2">Belongs to the PPR family. PCMP-E subfamily.</text>
</comment>
<evidence type="ECO:0000313" key="4">
    <source>
        <dbReference type="Proteomes" id="UP001634393"/>
    </source>
</evidence>
<keyword evidence="1" id="KW-0677">Repeat</keyword>
<dbReference type="InterPro" id="IPR011990">
    <property type="entry name" value="TPR-like_helical_dom_sf"/>
</dbReference>
<evidence type="ECO:0000256" key="2">
    <source>
        <dbReference type="ARBA" id="ARBA00061659"/>
    </source>
</evidence>
<dbReference type="Pfam" id="PF20431">
    <property type="entry name" value="E_motif"/>
    <property type="match status" value="1"/>
</dbReference>
<evidence type="ECO:0000313" key="3">
    <source>
        <dbReference type="EMBL" id="KAL3846142.1"/>
    </source>
</evidence>
<dbReference type="PANTHER" id="PTHR47926:SF386">
    <property type="entry name" value="PENTATRICOPEPTIDE REPEAT-CONTAINING PROTEIN"/>
    <property type="match status" value="1"/>
</dbReference>
<protein>
    <recommendedName>
        <fullName evidence="5">Pentatricopeptide repeat-containing protein</fullName>
    </recommendedName>
</protein>
<sequence length="115" mass="12790">MGFYGVVPTLKHYTCMVDLLSRAGLLERAYKVVESMPFDPDTVIWGAMLGGCIIHGDLDLGEIAAHKLIALEPENSGNYVMLANLYASKGKWNELKRIRQQMKEEQLCKNPGCSS</sequence>
<dbReference type="Proteomes" id="UP001634393">
    <property type="component" value="Unassembled WGS sequence"/>
</dbReference>